<proteinExistence type="predicted"/>
<dbReference type="PRINTS" id="PR01415">
    <property type="entry name" value="ANKYRIN"/>
</dbReference>
<evidence type="ECO:0000256" key="2">
    <source>
        <dbReference type="ARBA" id="ARBA00023043"/>
    </source>
</evidence>
<dbReference type="AlphaFoldDB" id="M5TU02"/>
<feature type="region of interest" description="Disordered" evidence="4">
    <location>
        <begin position="201"/>
        <end position="227"/>
    </location>
</feature>
<dbReference type="PANTHER" id="PTHR24198">
    <property type="entry name" value="ANKYRIN REPEAT AND PROTEIN KINASE DOMAIN-CONTAINING PROTEIN"/>
    <property type="match status" value="1"/>
</dbReference>
<keyword evidence="6" id="KW-1185">Reference proteome</keyword>
<dbReference type="OrthoDB" id="260625at2"/>
<feature type="compositionally biased region" description="Basic and acidic residues" evidence="4">
    <location>
        <begin position="205"/>
        <end position="227"/>
    </location>
</feature>
<dbReference type="Proteomes" id="UP000011885">
    <property type="component" value="Unassembled WGS sequence"/>
</dbReference>
<dbReference type="SUPFAM" id="SSF48403">
    <property type="entry name" value="Ankyrin repeat"/>
    <property type="match status" value="1"/>
</dbReference>
<comment type="caution">
    <text evidence="5">The sequence shown here is derived from an EMBL/GenBank/DDBJ whole genome shotgun (WGS) entry which is preliminary data.</text>
</comment>
<accession>M5TU02</accession>
<feature type="repeat" description="ANK" evidence="3">
    <location>
        <begin position="69"/>
        <end position="101"/>
    </location>
</feature>
<keyword evidence="1" id="KW-0677">Repeat</keyword>
<evidence type="ECO:0000313" key="5">
    <source>
        <dbReference type="EMBL" id="EMI52640.1"/>
    </source>
</evidence>
<sequence>MANHPIFTSTFHGDVAAVRKLLDDDATLVTIRDAKNLTPLHVAASRGQVTVAQLLIDHGADVHGLAKDGEWTPLVFAAYRGHFDVAKVLIENGAGITDDDGNPIHYSGQRKHKDICRLLVEHGAIDNLLDSDDDDLLNLFRATYSYDADAVKEILARRPELVNCKDKNGRTALHEACTHGDTKTVRALLNSGADATIQDANRQTPTDRAETHNQHSVKKLLDKHDAA</sequence>
<gene>
    <name evidence="5" type="ORF">RSSM_05910</name>
</gene>
<dbReference type="Pfam" id="PF13637">
    <property type="entry name" value="Ank_4"/>
    <property type="match status" value="1"/>
</dbReference>
<evidence type="ECO:0000256" key="3">
    <source>
        <dbReference type="PROSITE-ProRule" id="PRU00023"/>
    </source>
</evidence>
<dbReference type="GO" id="GO:0005737">
    <property type="term" value="C:cytoplasm"/>
    <property type="evidence" value="ECO:0007669"/>
    <property type="project" value="TreeGrafter"/>
</dbReference>
<feature type="repeat" description="ANK" evidence="3">
    <location>
        <begin position="35"/>
        <end position="67"/>
    </location>
</feature>
<evidence type="ECO:0000256" key="4">
    <source>
        <dbReference type="SAM" id="MobiDB-lite"/>
    </source>
</evidence>
<dbReference type="Pfam" id="PF12796">
    <property type="entry name" value="Ank_2"/>
    <property type="match status" value="1"/>
</dbReference>
<feature type="repeat" description="ANK" evidence="3">
    <location>
        <begin position="168"/>
        <end position="200"/>
    </location>
</feature>
<evidence type="ECO:0000313" key="6">
    <source>
        <dbReference type="Proteomes" id="UP000011885"/>
    </source>
</evidence>
<dbReference type="PANTHER" id="PTHR24198:SF165">
    <property type="entry name" value="ANKYRIN REPEAT-CONTAINING PROTEIN-RELATED"/>
    <property type="match status" value="1"/>
</dbReference>
<dbReference type="InterPro" id="IPR036770">
    <property type="entry name" value="Ankyrin_rpt-contain_sf"/>
</dbReference>
<dbReference type="PROSITE" id="PS50088">
    <property type="entry name" value="ANK_REPEAT"/>
    <property type="match status" value="4"/>
</dbReference>
<reference evidence="5 6" key="1">
    <citation type="journal article" date="2013" name="Mar. Genomics">
        <title>Expression of sulfatases in Rhodopirellula baltica and the diversity of sulfatases in the genus Rhodopirellula.</title>
        <authorList>
            <person name="Wegner C.E."/>
            <person name="Richter-Heitmann T."/>
            <person name="Klindworth A."/>
            <person name="Klockow C."/>
            <person name="Richter M."/>
            <person name="Achstetter T."/>
            <person name="Glockner F.O."/>
            <person name="Harder J."/>
        </authorList>
    </citation>
    <scope>NUCLEOTIDE SEQUENCE [LARGE SCALE GENOMIC DNA]</scope>
    <source>
        <strain evidence="5 6">SM41</strain>
    </source>
</reference>
<dbReference type="PROSITE" id="PS50297">
    <property type="entry name" value="ANK_REP_REGION"/>
    <property type="match status" value="3"/>
</dbReference>
<organism evidence="5 6">
    <name type="scientific">Rhodopirellula sallentina SM41</name>
    <dbReference type="NCBI Taxonomy" id="1263870"/>
    <lineage>
        <taxon>Bacteria</taxon>
        <taxon>Pseudomonadati</taxon>
        <taxon>Planctomycetota</taxon>
        <taxon>Planctomycetia</taxon>
        <taxon>Pirellulales</taxon>
        <taxon>Pirellulaceae</taxon>
        <taxon>Rhodopirellula</taxon>
    </lineage>
</organism>
<protein>
    <submittedName>
        <fullName evidence="5">Ankyrin repeat-containing protein</fullName>
    </submittedName>
</protein>
<dbReference type="SMART" id="SM00248">
    <property type="entry name" value="ANK"/>
    <property type="match status" value="5"/>
</dbReference>
<dbReference type="PATRIC" id="fig|1263870.3.peg.6266"/>
<dbReference type="InterPro" id="IPR002110">
    <property type="entry name" value="Ankyrin_rpt"/>
</dbReference>
<dbReference type="RefSeq" id="WP_008687153.1">
    <property type="nucleotide sequence ID" value="NZ_ANOH01000412.1"/>
</dbReference>
<dbReference type="EMBL" id="ANOH01000412">
    <property type="protein sequence ID" value="EMI52640.1"/>
    <property type="molecule type" value="Genomic_DNA"/>
</dbReference>
<feature type="repeat" description="ANK" evidence="3">
    <location>
        <begin position="99"/>
        <end position="131"/>
    </location>
</feature>
<name>M5TU02_9BACT</name>
<dbReference type="Gene3D" id="1.25.40.20">
    <property type="entry name" value="Ankyrin repeat-containing domain"/>
    <property type="match status" value="2"/>
</dbReference>
<keyword evidence="2 3" id="KW-0040">ANK repeat</keyword>
<evidence type="ECO:0000256" key="1">
    <source>
        <dbReference type="ARBA" id="ARBA00022737"/>
    </source>
</evidence>